<protein>
    <recommendedName>
        <fullName evidence="2">DUF7779 domain-containing protein</fullName>
    </recommendedName>
</protein>
<feature type="domain" description="DUF7779" evidence="2">
    <location>
        <begin position="683"/>
        <end position="754"/>
    </location>
</feature>
<dbReference type="PANTHER" id="PTHR46082">
    <property type="entry name" value="ATP/GTP-BINDING PROTEIN-RELATED"/>
    <property type="match status" value="1"/>
</dbReference>
<proteinExistence type="predicted"/>
<dbReference type="OrthoDB" id="1658288at2759"/>
<feature type="compositionally biased region" description="Basic residues" evidence="1">
    <location>
        <begin position="1218"/>
        <end position="1229"/>
    </location>
</feature>
<keyword evidence="4" id="KW-1185">Reference proteome</keyword>
<dbReference type="Gene3D" id="3.40.50.300">
    <property type="entry name" value="P-loop containing nucleotide triphosphate hydrolases"/>
    <property type="match status" value="1"/>
</dbReference>
<name>A0A3D8SG11_9HELO</name>
<dbReference type="Pfam" id="PF13374">
    <property type="entry name" value="TPR_10"/>
    <property type="match status" value="2"/>
</dbReference>
<sequence>MDKLPKPLVVRVRGIQTANHAEAEQIVRDTIARRCGTETPTFKIVVVPSCDDSKTCDALLDFAAEQPFPRFLSRLQKRPLASVPIACDETDDDYLTFDCHFHGFTQLYPVSSGCTAAADIIAITGLDGHAYGSWRAKDEPWRMWLHHFLSRDLPSCRTMIYGYNSKLSSHGIDNIMDYGREFLEALKRARSSKGLRERPLIFIAHSFGGIILAHCLIKAVQTNESDHPTIAALYKATYGILFFGTPHKGLVVDDIRRMIQDAERHPRQSLLEEISTKSDLLSYQLADFKNLIRDRKIVSFYEMQQTRRLEKNPETQSWARTGSFMTAVEAGSALLELPDSMEIKCAVNADHSHMVKFDSRTSETYRQALGYLTEFQANAGRVVSQRFNSRPNLKYPSSTVPFAQEPAFVERQNGHGHDILHHLESHLCQFIFHTRIALAGLGGVGKSQIAIEYSYRLRAKDPSIWVFWVYAASFDRIEQCFRSIAVVLAVPGCDDPKADIFALVSRWLKDAGNGKWLMILDNADDINVFRQTLSRQDVSPSQENSVLDCIPQVTHGAVLITSRDTRVAYQLCGSHDKIIHVGPMNDVESLDMLKLRLPREQDHAGMKALSQALDRIPLAMSQAAAYISIGAPRMTVAKYLEMYRRDENDQSRLLDKDNGELRRDPGVPNSVIRTWQISFDHIRSMSAQASQLLSLMAVLDRQGIPELLFTQDKASPLDFEDAVAILTDFSLILTERTNSTFEMHRLVQLATRNWLELSGQLGQYRGQAIVMLSKAMPTGKYENWETCQLLSPHANEVLQYESSLELEPLALAALLHCLSWYNAEQGHYSAASSQGLISVSLREKVLGKEHPDTLNSISNLALTYSDQGQYQKAEQLGVEVLKKRKGVLGEEHPDTLTSISNLVSIYTYQGQYDKAEKLGEEVIKKRTKLLGEKHPNTLTSISNLVSIYLNQGQYDKAEQLGEEVTKKRTEVLGEEHPDTLRSISILVSTYLNQGQYDKAEKLGEELIKKQIKLLGEEHPDTLISISNLVSIYTCQGQHDKAEQLGEEVIEKRSKVLGDEHPNTLISKSHLVSIYLYQCQYDKAEQLGAEVMQKRAKVLGEEHPGTLTSMKNLAYIWHCQGRHAEALQLMKNCASASATVLGLEHPHTKTRYQTLLDWQDKPSIASTSMNLNVQSAAELSQADLQTSEEDLRQANHGSGQSPGNATVPGRTSGGTPRGFRQRMKRMVNRQ</sequence>
<dbReference type="Gene3D" id="3.40.50.1820">
    <property type="entry name" value="alpha/beta hydrolase"/>
    <property type="match status" value="1"/>
</dbReference>
<dbReference type="InterPro" id="IPR027417">
    <property type="entry name" value="P-loop_NTPase"/>
</dbReference>
<organism evidence="3 4">
    <name type="scientific">Coleophoma cylindrospora</name>
    <dbReference type="NCBI Taxonomy" id="1849047"/>
    <lineage>
        <taxon>Eukaryota</taxon>
        <taxon>Fungi</taxon>
        <taxon>Dikarya</taxon>
        <taxon>Ascomycota</taxon>
        <taxon>Pezizomycotina</taxon>
        <taxon>Leotiomycetes</taxon>
        <taxon>Helotiales</taxon>
        <taxon>Dermateaceae</taxon>
        <taxon>Coleophoma</taxon>
    </lineage>
</organism>
<dbReference type="Pfam" id="PF13424">
    <property type="entry name" value="TPR_12"/>
    <property type="match status" value="3"/>
</dbReference>
<dbReference type="AlphaFoldDB" id="A0A3D8SG11"/>
<dbReference type="Proteomes" id="UP000256645">
    <property type="component" value="Unassembled WGS sequence"/>
</dbReference>
<evidence type="ECO:0000256" key="1">
    <source>
        <dbReference type="SAM" id="MobiDB-lite"/>
    </source>
</evidence>
<accession>A0A3D8SG11</accession>
<dbReference type="SUPFAM" id="SSF53474">
    <property type="entry name" value="alpha/beta-Hydrolases"/>
    <property type="match status" value="1"/>
</dbReference>
<reference evidence="3 4" key="1">
    <citation type="journal article" date="2018" name="IMA Fungus">
        <title>IMA Genome-F 9: Draft genome sequence of Annulohypoxylon stygium, Aspergillus mulundensis, Berkeleyomyces basicola (syn. Thielaviopsis basicola), Ceratocystis smalleyi, two Cercospora beticola strains, Coleophoma cylindrospora, Fusarium fracticaudum, Phialophora cf. hyalina, and Morchella septimelata.</title>
        <authorList>
            <person name="Wingfield B.D."/>
            <person name="Bills G.F."/>
            <person name="Dong Y."/>
            <person name="Huang W."/>
            <person name="Nel W.J."/>
            <person name="Swalarsk-Parry B.S."/>
            <person name="Vaghefi N."/>
            <person name="Wilken P.M."/>
            <person name="An Z."/>
            <person name="de Beer Z.W."/>
            <person name="De Vos L."/>
            <person name="Chen L."/>
            <person name="Duong T.A."/>
            <person name="Gao Y."/>
            <person name="Hammerbacher A."/>
            <person name="Kikkert J.R."/>
            <person name="Li Y."/>
            <person name="Li H."/>
            <person name="Li K."/>
            <person name="Li Q."/>
            <person name="Liu X."/>
            <person name="Ma X."/>
            <person name="Naidoo K."/>
            <person name="Pethybridge S.J."/>
            <person name="Sun J."/>
            <person name="Steenkamp E.T."/>
            <person name="van der Nest M.A."/>
            <person name="van Wyk S."/>
            <person name="Wingfield M.J."/>
            <person name="Xiong C."/>
            <person name="Yue Q."/>
            <person name="Zhang X."/>
        </authorList>
    </citation>
    <scope>NUCLEOTIDE SEQUENCE [LARGE SCALE GENOMIC DNA]</scope>
    <source>
        <strain evidence="3 4">BP6252</strain>
    </source>
</reference>
<gene>
    <name evidence="3" type="ORF">BP6252_02869</name>
</gene>
<dbReference type="STRING" id="1849047.A0A3D8SG11"/>
<dbReference type="PANTHER" id="PTHR46082:SF6">
    <property type="entry name" value="AAA+ ATPASE DOMAIN-CONTAINING PROTEIN-RELATED"/>
    <property type="match status" value="1"/>
</dbReference>
<dbReference type="InterPro" id="IPR011990">
    <property type="entry name" value="TPR-like_helical_dom_sf"/>
</dbReference>
<dbReference type="SUPFAM" id="SSF48452">
    <property type="entry name" value="TPR-like"/>
    <property type="match status" value="3"/>
</dbReference>
<dbReference type="Pfam" id="PF25000">
    <property type="entry name" value="DUF7779"/>
    <property type="match status" value="1"/>
</dbReference>
<feature type="compositionally biased region" description="Polar residues" evidence="1">
    <location>
        <begin position="1194"/>
        <end position="1203"/>
    </location>
</feature>
<dbReference type="Gene3D" id="1.25.40.10">
    <property type="entry name" value="Tetratricopeptide repeat domain"/>
    <property type="match status" value="2"/>
</dbReference>
<dbReference type="InterPro" id="IPR029058">
    <property type="entry name" value="AB_hydrolase_fold"/>
</dbReference>
<dbReference type="InterPro" id="IPR053137">
    <property type="entry name" value="NLR-like"/>
</dbReference>
<dbReference type="SUPFAM" id="SSF52540">
    <property type="entry name" value="P-loop containing nucleoside triphosphate hydrolases"/>
    <property type="match status" value="1"/>
</dbReference>
<dbReference type="InterPro" id="IPR056681">
    <property type="entry name" value="DUF7779"/>
</dbReference>
<comment type="caution">
    <text evidence="3">The sequence shown here is derived from an EMBL/GenBank/DDBJ whole genome shotgun (WGS) entry which is preliminary data.</text>
</comment>
<evidence type="ECO:0000313" key="3">
    <source>
        <dbReference type="EMBL" id="RDW85279.1"/>
    </source>
</evidence>
<feature type="region of interest" description="Disordered" evidence="1">
    <location>
        <begin position="1179"/>
        <end position="1229"/>
    </location>
</feature>
<evidence type="ECO:0000313" key="4">
    <source>
        <dbReference type="Proteomes" id="UP000256645"/>
    </source>
</evidence>
<evidence type="ECO:0000259" key="2">
    <source>
        <dbReference type="Pfam" id="PF25000"/>
    </source>
</evidence>
<dbReference type="EMBL" id="PDLM01000002">
    <property type="protein sequence ID" value="RDW85279.1"/>
    <property type="molecule type" value="Genomic_DNA"/>
</dbReference>